<feature type="non-terminal residue" evidence="4">
    <location>
        <position position="1"/>
    </location>
</feature>
<feature type="non-terminal residue" evidence="4">
    <location>
        <position position="158"/>
    </location>
</feature>
<keyword evidence="6" id="KW-1185">Reference proteome</keyword>
<reference evidence="3" key="3">
    <citation type="submission" date="2018-08" db="EMBL/GenBank/DDBJ databases">
        <title>Leveraging single-cell genomics to expand the Fungal Tree of Life.</title>
        <authorList>
            <consortium name="DOE Joint Genome Institute"/>
            <person name="Ahrendt S.R."/>
            <person name="Quandt C.A."/>
            <person name="Ciobanu D."/>
            <person name="Clum A."/>
            <person name="Salamov A."/>
            <person name="Andreopoulos B."/>
            <person name="Cheng J.-F."/>
            <person name="Woyke T."/>
            <person name="Pelin A."/>
            <person name="Henrissat B."/>
            <person name="Reynolds N."/>
            <person name="Benny G.L."/>
            <person name="Smith M.E."/>
            <person name="James T.Y."/>
            <person name="Grigoriev I.V."/>
        </authorList>
    </citation>
    <scope>NUCLEOTIDE SEQUENCE</scope>
    <source>
        <strain evidence="3">ATCC 52028</strain>
    </source>
</reference>
<reference evidence="5 6" key="1">
    <citation type="journal article" date="2018" name="Nat. Microbiol.">
        <title>Leveraging single-cell genomics to expand the fungal tree of life.</title>
        <authorList>
            <person name="Ahrendt S.R."/>
            <person name="Quandt C.A."/>
            <person name="Ciobanu D."/>
            <person name="Clum A."/>
            <person name="Salamov A."/>
            <person name="Andreopoulos B."/>
            <person name="Cheng J.F."/>
            <person name="Woyke T."/>
            <person name="Pelin A."/>
            <person name="Henrissat B."/>
            <person name="Reynolds N.K."/>
            <person name="Benny G.L."/>
            <person name="Smith M.E."/>
            <person name="James T.Y."/>
            <person name="Grigoriev I.V."/>
        </authorList>
    </citation>
    <scope>NUCLEOTIDE SEQUENCE [LARGE SCALE GENOMIC DNA]</scope>
    <source>
        <strain evidence="5 6">ATCC 52028</strain>
    </source>
</reference>
<dbReference type="GO" id="GO:0033897">
    <property type="term" value="F:ribonuclease T2 activity"/>
    <property type="evidence" value="ECO:0007669"/>
    <property type="project" value="InterPro"/>
</dbReference>
<evidence type="ECO:0000313" key="3">
    <source>
        <dbReference type="EMBL" id="RKO97635.1"/>
    </source>
</evidence>
<evidence type="ECO:0000313" key="5">
    <source>
        <dbReference type="Proteomes" id="UP000268535"/>
    </source>
</evidence>
<dbReference type="GO" id="GO:0003723">
    <property type="term" value="F:RNA binding"/>
    <property type="evidence" value="ECO:0007669"/>
    <property type="project" value="InterPro"/>
</dbReference>
<reference evidence="4" key="2">
    <citation type="submission" date="2018-04" db="EMBL/GenBank/DDBJ databases">
        <title>Leveraging single-cell genomics to expand the Fungal Tree of Life.</title>
        <authorList>
            <consortium name="DOE Joint Genome Institute"/>
            <person name="Ahrendt S.R."/>
            <person name="Quandt C.A."/>
            <person name="Ciobanu D."/>
            <person name="Clum A."/>
            <person name="Salamov A."/>
            <person name="Andreopoulos B."/>
            <person name="Cheng J.-F."/>
            <person name="Woyke T."/>
            <person name="Pelin A."/>
            <person name="Henrissat B."/>
            <person name="Benny G.L."/>
            <person name="Smith M.E."/>
            <person name="James T.Y."/>
            <person name="Grigoriev I.V."/>
        </authorList>
    </citation>
    <scope>NUCLEOTIDE SEQUENCE</scope>
    <source>
        <strain evidence="4">ATCC 52028</strain>
    </source>
</reference>
<dbReference type="SUPFAM" id="SSF55895">
    <property type="entry name" value="Ribonuclease Rh-like"/>
    <property type="match status" value="1"/>
</dbReference>
<dbReference type="AlphaFoldDB" id="A0A4P9X199"/>
<name>A0A4P9X199_9FUNG</name>
<dbReference type="EMBL" id="ML009207">
    <property type="protein sequence ID" value="RKO97635.1"/>
    <property type="molecule type" value="Genomic_DNA"/>
</dbReference>
<dbReference type="PANTHER" id="PTHR11240">
    <property type="entry name" value="RIBONUCLEASE T2"/>
    <property type="match status" value="1"/>
</dbReference>
<dbReference type="EMBL" id="ML014360">
    <property type="protein sequence ID" value="RKO98805.1"/>
    <property type="molecule type" value="Genomic_DNA"/>
</dbReference>
<dbReference type="PANTHER" id="PTHR11240:SF22">
    <property type="entry name" value="RIBONUCLEASE T2"/>
    <property type="match status" value="1"/>
</dbReference>
<dbReference type="Proteomes" id="UP000268535">
    <property type="component" value="Unassembled WGS sequence"/>
</dbReference>
<dbReference type="STRING" id="1555241.A0A4P9X199"/>
<evidence type="ECO:0000313" key="4">
    <source>
        <dbReference type="EMBL" id="RKO98805.1"/>
    </source>
</evidence>
<organism evidence="4 6">
    <name type="scientific">Caulochytrium protostelioides</name>
    <dbReference type="NCBI Taxonomy" id="1555241"/>
    <lineage>
        <taxon>Eukaryota</taxon>
        <taxon>Fungi</taxon>
        <taxon>Fungi incertae sedis</taxon>
        <taxon>Chytridiomycota</taxon>
        <taxon>Chytridiomycota incertae sedis</taxon>
        <taxon>Chytridiomycetes</taxon>
        <taxon>Caulochytriales</taxon>
        <taxon>Caulochytriaceae</taxon>
        <taxon>Caulochytrium</taxon>
    </lineage>
</organism>
<evidence type="ECO:0000256" key="2">
    <source>
        <dbReference type="RuleBase" id="RU004328"/>
    </source>
</evidence>
<protein>
    <submittedName>
        <fullName evidence="3">Ribonuclease T2</fullName>
    </submittedName>
</protein>
<dbReference type="Pfam" id="PF00445">
    <property type="entry name" value="Ribonuclease_T2"/>
    <property type="match status" value="1"/>
</dbReference>
<dbReference type="OrthoDB" id="435754at2759"/>
<comment type="similarity">
    <text evidence="1 2">Belongs to the RNase T2 family.</text>
</comment>
<proteinExistence type="inferred from homology"/>
<gene>
    <name evidence="3" type="ORF">CAUPRSCDRAFT_754</name>
    <name evidence="4" type="ORF">CXG81DRAFT_6024</name>
</gene>
<dbReference type="InterPro" id="IPR036430">
    <property type="entry name" value="RNase_T2-like_sf"/>
</dbReference>
<dbReference type="Gene3D" id="3.90.730.10">
    <property type="entry name" value="Ribonuclease T2-like"/>
    <property type="match status" value="1"/>
</dbReference>
<evidence type="ECO:0000313" key="6">
    <source>
        <dbReference type="Proteomes" id="UP000274922"/>
    </source>
</evidence>
<accession>A0A4P9X199</accession>
<sequence length="158" mass="17380">WAVRGLWLASCEGAPMVRCDLTRAYHDVEARLAATDPALLQRLRRLWPSETRSLNDHWRRAWAEDGTCYSPADPACLLRLADRTRADGTRAMSNYFAAALGLADQYDVYAALAQAGIVPGGTFLRVEIETALREAFGGSLAFSLRCMDGALGEVALRF</sequence>
<dbReference type="InterPro" id="IPR001568">
    <property type="entry name" value="RNase_T2-like"/>
</dbReference>
<evidence type="ECO:0000256" key="1">
    <source>
        <dbReference type="ARBA" id="ARBA00007469"/>
    </source>
</evidence>
<dbReference type="Proteomes" id="UP000274922">
    <property type="component" value="Unassembled WGS sequence"/>
</dbReference>